<dbReference type="AlphaFoldDB" id="A0A381DHN3"/>
<keyword evidence="4" id="KW-1185">Reference proteome</keyword>
<dbReference type="PRINTS" id="PR00469">
    <property type="entry name" value="PNDRDTASEII"/>
</dbReference>
<dbReference type="EMBL" id="UFVD01000001">
    <property type="protein sequence ID" value="SUX10143.1"/>
    <property type="molecule type" value="Genomic_DNA"/>
</dbReference>
<dbReference type="Proteomes" id="UP000254920">
    <property type="component" value="Unassembled WGS sequence"/>
</dbReference>
<dbReference type="GO" id="GO:0004324">
    <property type="term" value="F:ferredoxin-NADP+ reductase activity"/>
    <property type="evidence" value="ECO:0007669"/>
    <property type="project" value="UniProtKB-EC"/>
</dbReference>
<dbReference type="Pfam" id="PF13738">
    <property type="entry name" value="Pyr_redox_3"/>
    <property type="match status" value="1"/>
</dbReference>
<keyword evidence="2 3" id="KW-0560">Oxidoreductase</keyword>
<protein>
    <submittedName>
        <fullName evidence="3">Oxidoreductase</fullName>
        <ecNumber evidence="3">1.18.1.2</ecNumber>
    </submittedName>
</protein>
<evidence type="ECO:0000313" key="4">
    <source>
        <dbReference type="Proteomes" id="UP000254920"/>
    </source>
</evidence>
<dbReference type="InterPro" id="IPR036188">
    <property type="entry name" value="FAD/NAD-bd_sf"/>
</dbReference>
<dbReference type="PRINTS" id="PR00368">
    <property type="entry name" value="FADPNR"/>
</dbReference>
<dbReference type="STRING" id="32024.GCA_000788295_00363"/>
<dbReference type="SUPFAM" id="SSF51905">
    <property type="entry name" value="FAD/NAD(P)-binding domain"/>
    <property type="match status" value="1"/>
</dbReference>
<dbReference type="PANTHER" id="PTHR48105">
    <property type="entry name" value="THIOREDOXIN REDUCTASE 1-RELATED-RELATED"/>
    <property type="match status" value="1"/>
</dbReference>
<name>A0A381DHN3_9BACT</name>
<evidence type="ECO:0000256" key="1">
    <source>
        <dbReference type="ARBA" id="ARBA00022630"/>
    </source>
</evidence>
<dbReference type="GeneID" id="93090816"/>
<evidence type="ECO:0000256" key="2">
    <source>
        <dbReference type="ARBA" id="ARBA00023002"/>
    </source>
</evidence>
<proteinExistence type="predicted"/>
<accession>A0A381DHN3</accession>
<sequence length="317" mass="35374">MKTIYDVVVIGGGPCGIASVVESKKMGFENVLLLEKGDNHSQTIRKFYKDNKRVDKEYKNMPSVVVGNIPFETSIKEDVLDYFDKLLEEEKVDTVFNIEVEKVQKIGDIFHVVTPSITYEAKNVVVAIGKMGRPNKPDYKIPPSLNSVVNFNLNSCSDNEKIMVVGGGNSAAEYAIELSKTNVVILCYRKSTFTRLNDINEKELLDLAEQNKLNLKLGIDITELENENNKIKVKFSDGSYEIYDRIIYAIGGSTPIDFLQRCSIKVNENSQPIVDENLMTNIPGLYVGGDIVTKNGGSIVFALNHAHNIISHIKSKM</sequence>
<dbReference type="Gene3D" id="3.50.50.60">
    <property type="entry name" value="FAD/NAD(P)-binding domain"/>
    <property type="match status" value="2"/>
</dbReference>
<dbReference type="InterPro" id="IPR050097">
    <property type="entry name" value="Ferredoxin-NADP_redctase_2"/>
</dbReference>
<dbReference type="EC" id="1.18.1.2" evidence="3"/>
<organism evidence="3 4">
    <name type="scientific">Campylobacter sputorum subsp. sputorum</name>
    <dbReference type="NCBI Taxonomy" id="32024"/>
    <lineage>
        <taxon>Bacteria</taxon>
        <taxon>Pseudomonadati</taxon>
        <taxon>Campylobacterota</taxon>
        <taxon>Epsilonproteobacteria</taxon>
        <taxon>Campylobacterales</taxon>
        <taxon>Campylobacteraceae</taxon>
        <taxon>Campylobacter</taxon>
    </lineage>
</organism>
<dbReference type="RefSeq" id="WP_089182634.1">
    <property type="nucleotide sequence ID" value="NZ_CP043427.1"/>
</dbReference>
<dbReference type="OrthoDB" id="9778740at2"/>
<reference evidence="3 4" key="1">
    <citation type="submission" date="2018-06" db="EMBL/GenBank/DDBJ databases">
        <authorList>
            <consortium name="Pathogen Informatics"/>
            <person name="Doyle S."/>
        </authorList>
    </citation>
    <scope>NUCLEOTIDE SEQUENCE [LARGE SCALE GENOMIC DNA]</scope>
    <source>
        <strain evidence="3 4">NCTC12475</strain>
    </source>
</reference>
<evidence type="ECO:0000313" key="3">
    <source>
        <dbReference type="EMBL" id="SUX10143.1"/>
    </source>
</evidence>
<keyword evidence="1" id="KW-0285">Flavoprotein</keyword>
<gene>
    <name evidence="3" type="ORF">NCTC12475_00373</name>
</gene>